<comment type="caution">
    <text evidence="2">The sequence shown here is derived from an EMBL/GenBank/DDBJ whole genome shotgun (WGS) entry which is preliminary data.</text>
</comment>
<evidence type="ECO:0000259" key="1">
    <source>
        <dbReference type="Pfam" id="PF17107"/>
    </source>
</evidence>
<organism evidence="2 3">
    <name type="scientific">Penicillium angulare</name>
    <dbReference type="NCBI Taxonomy" id="116970"/>
    <lineage>
        <taxon>Eukaryota</taxon>
        <taxon>Fungi</taxon>
        <taxon>Dikarya</taxon>
        <taxon>Ascomycota</taxon>
        <taxon>Pezizomycotina</taxon>
        <taxon>Eurotiomycetes</taxon>
        <taxon>Eurotiomycetidae</taxon>
        <taxon>Eurotiales</taxon>
        <taxon>Aspergillaceae</taxon>
        <taxon>Penicillium</taxon>
    </lineage>
</organism>
<protein>
    <recommendedName>
        <fullName evidence="1">NACHT-NTPase and P-loop NTPases N-terminal domain-containing protein</fullName>
    </recommendedName>
</protein>
<reference evidence="2" key="2">
    <citation type="journal article" date="2023" name="IMA Fungus">
        <title>Comparative genomic study of the Penicillium genus elucidates a diverse pangenome and 15 lateral gene transfer events.</title>
        <authorList>
            <person name="Petersen C."/>
            <person name="Sorensen T."/>
            <person name="Nielsen M.R."/>
            <person name="Sondergaard T.E."/>
            <person name="Sorensen J.L."/>
            <person name="Fitzpatrick D.A."/>
            <person name="Frisvad J.C."/>
            <person name="Nielsen K.L."/>
        </authorList>
    </citation>
    <scope>NUCLEOTIDE SEQUENCE</scope>
    <source>
        <strain evidence="2">IBT 30069</strain>
    </source>
</reference>
<evidence type="ECO:0000313" key="2">
    <source>
        <dbReference type="EMBL" id="KAJ5113715.1"/>
    </source>
</evidence>
<dbReference type="Proteomes" id="UP001149165">
    <property type="component" value="Unassembled WGS sequence"/>
</dbReference>
<dbReference type="AlphaFoldDB" id="A0A9W9KPN0"/>
<dbReference type="OrthoDB" id="3200163at2759"/>
<evidence type="ECO:0000313" key="3">
    <source>
        <dbReference type="Proteomes" id="UP001149165"/>
    </source>
</evidence>
<keyword evidence="3" id="KW-1185">Reference proteome</keyword>
<dbReference type="EMBL" id="JAPQKH010000002">
    <property type="protein sequence ID" value="KAJ5113715.1"/>
    <property type="molecule type" value="Genomic_DNA"/>
</dbReference>
<reference evidence="2" key="1">
    <citation type="submission" date="2022-11" db="EMBL/GenBank/DDBJ databases">
        <authorList>
            <person name="Petersen C."/>
        </authorList>
    </citation>
    <scope>NUCLEOTIDE SEQUENCE</scope>
    <source>
        <strain evidence="2">IBT 30069</strain>
    </source>
</reference>
<proteinExistence type="predicted"/>
<dbReference type="InterPro" id="IPR031352">
    <property type="entry name" value="SesA"/>
</dbReference>
<feature type="domain" description="NACHT-NTPase and P-loop NTPases N-terminal" evidence="1">
    <location>
        <begin position="11"/>
        <end position="136"/>
    </location>
</feature>
<sequence length="208" mass="23239">MAEALAVLGAVGSAVGLLDFTIKVVDRVNHFIRSVDEVPDTLRDVKLQLPLFIVALQRIQFHLDHGHFEPQTSLALKLSLDECLSQMIFLDNMLIKLTPVEKDSKIKRSRKAIYSLKEESILEKTVARISGYIEKLLLLQNSITSGNIMRNMSLVLKQMESQYSPRDGAASSSALESSGMVLKKVHRAWLRKGRPTTRKAKVAPSVML</sequence>
<name>A0A9W9KPN0_9EURO</name>
<accession>A0A9W9KPN0</accession>
<dbReference type="Pfam" id="PF17107">
    <property type="entry name" value="SesA"/>
    <property type="match status" value="1"/>
</dbReference>
<gene>
    <name evidence="2" type="ORF">N7456_002249</name>
</gene>